<protein>
    <submittedName>
        <fullName evidence="2">Uncharacterized protein</fullName>
    </submittedName>
</protein>
<gene>
    <name evidence="2" type="ORF">SNAT2548_LOCUS6840</name>
</gene>
<accession>A0A812JTV8</accession>
<evidence type="ECO:0000313" key="3">
    <source>
        <dbReference type="Proteomes" id="UP000604046"/>
    </source>
</evidence>
<keyword evidence="1" id="KW-1133">Transmembrane helix</keyword>
<feature type="transmembrane region" description="Helical" evidence="1">
    <location>
        <begin position="338"/>
        <end position="362"/>
    </location>
</feature>
<feature type="transmembrane region" description="Helical" evidence="1">
    <location>
        <begin position="55"/>
        <end position="78"/>
    </location>
</feature>
<evidence type="ECO:0000256" key="1">
    <source>
        <dbReference type="SAM" id="Phobius"/>
    </source>
</evidence>
<sequence>MQSLQETHEINKVRVKFDFRVQQRLKWILGTRTAGQLTTIARSRLSSDVKLAFELVVMVAVLYYVDLTLDIQACITFWQTGNPKFFLTNVMAMLAAAMYTAYHIFSHGDTLLSDLSRNETFALGVSYVFQLHILVLCWISWKRGKKHQLLIDSKFAEAAIEAVVSSLVQTYAVIFGARTLSHYQQLTLYMSILGSLASISNAFTLFDSPSGIDQAPGNETSPVSPRLLLVNAFRLCELTNKITGLSLFQLAFRPYGGCFAAAASYLSFTVSIWLSQGQASFALPCVFALINPMLETHNAVTMPHVVYYSLRLAETTIMVVLVWFVADVDVFSLYRDCFPAVAAFVASGIGMVILLPAVRCLASPGMANQKVYTTAQWALKPFSRAQLKLRDATLKFNHEELAPPR</sequence>
<reference evidence="2" key="1">
    <citation type="submission" date="2021-02" db="EMBL/GenBank/DDBJ databases">
        <authorList>
            <person name="Dougan E. K."/>
            <person name="Rhodes N."/>
            <person name="Thang M."/>
            <person name="Chan C."/>
        </authorList>
    </citation>
    <scope>NUCLEOTIDE SEQUENCE</scope>
</reference>
<feature type="transmembrane region" description="Helical" evidence="1">
    <location>
        <begin position="306"/>
        <end position="326"/>
    </location>
</feature>
<organism evidence="2 3">
    <name type="scientific">Symbiodinium natans</name>
    <dbReference type="NCBI Taxonomy" id="878477"/>
    <lineage>
        <taxon>Eukaryota</taxon>
        <taxon>Sar</taxon>
        <taxon>Alveolata</taxon>
        <taxon>Dinophyceae</taxon>
        <taxon>Suessiales</taxon>
        <taxon>Symbiodiniaceae</taxon>
        <taxon>Symbiodinium</taxon>
    </lineage>
</organism>
<dbReference type="EMBL" id="CAJNDS010000464">
    <property type="protein sequence ID" value="CAE7208809.1"/>
    <property type="molecule type" value="Genomic_DNA"/>
</dbReference>
<dbReference type="AlphaFoldDB" id="A0A812JTV8"/>
<name>A0A812JTV8_9DINO</name>
<keyword evidence="1" id="KW-0472">Membrane</keyword>
<keyword evidence="3" id="KW-1185">Reference proteome</keyword>
<keyword evidence="1" id="KW-0812">Transmembrane</keyword>
<proteinExistence type="predicted"/>
<dbReference type="OrthoDB" id="420693at2759"/>
<dbReference type="Proteomes" id="UP000604046">
    <property type="component" value="Unassembled WGS sequence"/>
</dbReference>
<comment type="caution">
    <text evidence="2">The sequence shown here is derived from an EMBL/GenBank/DDBJ whole genome shotgun (WGS) entry which is preliminary data.</text>
</comment>
<feature type="transmembrane region" description="Helical" evidence="1">
    <location>
        <begin position="120"/>
        <end position="141"/>
    </location>
</feature>
<feature type="transmembrane region" description="Helical" evidence="1">
    <location>
        <begin position="85"/>
        <end position="105"/>
    </location>
</feature>
<evidence type="ECO:0000313" key="2">
    <source>
        <dbReference type="EMBL" id="CAE7208809.1"/>
    </source>
</evidence>